<dbReference type="RefSeq" id="XP_021867460.2">
    <property type="nucleotide sequence ID" value="XM_022011768.2"/>
</dbReference>
<dbReference type="GO" id="GO:0008033">
    <property type="term" value="P:tRNA processing"/>
    <property type="evidence" value="ECO:0007669"/>
    <property type="project" value="UniProtKB-KW"/>
</dbReference>
<sequence length="697" mass="77884">MARGVIAFLSPQTRTTSVSAVLATSISTLYPNKPRNGVVSFFFRRTSSSFFCKCSQSNQNQLPIEYTEIFSRRMQMAALKPHHRIAMGVSGGADSMALCALMTHWKTFANGGCFDSSGFVDGLLAIIIDHGLRSESKEEAETVSRWVSAMGIRCEIVHCDWPDGLPKLGRLEEEARDMRYKIFQDVCFQNQIGVLLTAHHADDQAELFILRLSRNSGVLGLAGMAFTCQLFPKFPCVIGDISDNQGILLVRPLMEFIKEDLYKICNTNNRKWVEDPSNRSSLFARNRIRMVLQDTKTCGFRSELQGLIALCRQTRLYVDYSCRLLLDQAVTIMPYGYAVIDLASLNPSQTEEVCLSRFLALVLQFISQRQRPVRGSASRLLLDYIRTFPCKTSFTAAGCYLCAAPGTKGTKVLVCCSVQSVLPSKTELYSTYLGQGQKQCFSSDAEQIVIDQKKIVNHLVSDASHVHFHDDVASNSVLVEARRLKILSECTYESILQLQMKEKQLFKSKSETVCSSKPKNEVELVPSKEPFRPGHSCYFMSRFYLAWMSNDGKDSCFSSLEDGGRTSHQDCSLCIGGDAVAYIRHMIDEDWLFLAKLSKAEDSCTFKQQKFLVKNGMEEVTDKISLFSNYARSSAKQALKNLKSIPVAARRSLPVIVSTEGFLLSIPSIGFNHCPYLVISAQFKPRVPLGGGHSSFM</sequence>
<dbReference type="CDD" id="cd01992">
    <property type="entry name" value="TilS_N"/>
    <property type="match status" value="1"/>
</dbReference>
<dbReference type="GO" id="GO:0005524">
    <property type="term" value="F:ATP binding"/>
    <property type="evidence" value="ECO:0007669"/>
    <property type="project" value="UniProtKB-KW"/>
</dbReference>
<evidence type="ECO:0000259" key="7">
    <source>
        <dbReference type="Pfam" id="PF01171"/>
    </source>
</evidence>
<dbReference type="EC" id="6.3.4.19" evidence="1"/>
<dbReference type="NCBIfam" id="TIGR02432">
    <property type="entry name" value="lysidine_TilS_N"/>
    <property type="match status" value="1"/>
</dbReference>
<reference evidence="8" key="1">
    <citation type="journal article" date="2021" name="Nat. Commun.">
        <title>Genomic analyses provide insights into spinach domestication and the genetic basis of agronomic traits.</title>
        <authorList>
            <person name="Cai X."/>
            <person name="Sun X."/>
            <person name="Xu C."/>
            <person name="Sun H."/>
            <person name="Wang X."/>
            <person name="Ge C."/>
            <person name="Zhang Z."/>
            <person name="Wang Q."/>
            <person name="Fei Z."/>
            <person name="Jiao C."/>
            <person name="Wang Q."/>
        </authorList>
    </citation>
    <scope>NUCLEOTIDE SEQUENCE [LARGE SCALE GENOMIC DNA]</scope>
    <source>
        <strain evidence="8">cv. Varoflay</strain>
    </source>
</reference>
<dbReference type="PANTHER" id="PTHR43033">
    <property type="entry name" value="TRNA(ILE)-LYSIDINE SYNTHASE-RELATED"/>
    <property type="match status" value="1"/>
</dbReference>
<dbReference type="Proteomes" id="UP000813463">
    <property type="component" value="Chromosome 2"/>
</dbReference>
<evidence type="ECO:0000256" key="6">
    <source>
        <dbReference type="ARBA" id="ARBA00048539"/>
    </source>
</evidence>
<keyword evidence="2" id="KW-0436">Ligase</keyword>
<evidence type="ECO:0000256" key="1">
    <source>
        <dbReference type="ARBA" id="ARBA00013267"/>
    </source>
</evidence>
<dbReference type="SUPFAM" id="SSF52402">
    <property type="entry name" value="Adenine nucleotide alpha hydrolases-like"/>
    <property type="match status" value="1"/>
</dbReference>
<dbReference type="Gene3D" id="3.40.50.620">
    <property type="entry name" value="HUPs"/>
    <property type="match status" value="1"/>
</dbReference>
<keyword evidence="8" id="KW-1185">Reference proteome</keyword>
<keyword evidence="4" id="KW-0547">Nucleotide-binding</keyword>
<dbReference type="GeneID" id="110806131"/>
<dbReference type="GO" id="GO:0032267">
    <property type="term" value="F:tRNA(Ile)-lysidine synthase activity"/>
    <property type="evidence" value="ECO:0007669"/>
    <property type="project" value="UniProtKB-EC"/>
</dbReference>
<keyword evidence="3" id="KW-0819">tRNA processing</keyword>
<evidence type="ECO:0000256" key="5">
    <source>
        <dbReference type="ARBA" id="ARBA00022840"/>
    </source>
</evidence>
<protein>
    <recommendedName>
        <fullName evidence="1">tRNA(Ile)-lysidine synthetase</fullName>
        <ecNumber evidence="1">6.3.4.19</ecNumber>
    </recommendedName>
</protein>
<evidence type="ECO:0000256" key="3">
    <source>
        <dbReference type="ARBA" id="ARBA00022694"/>
    </source>
</evidence>
<dbReference type="Pfam" id="PF01171">
    <property type="entry name" value="ATP_bind_3"/>
    <property type="match status" value="1"/>
</dbReference>
<name>A0A9R0KDA8_SPIOL</name>
<dbReference type="InterPro" id="IPR012795">
    <property type="entry name" value="tRNA_Ile_lys_synt_N"/>
</dbReference>
<organism evidence="8 9">
    <name type="scientific">Spinacia oleracea</name>
    <name type="common">Spinach</name>
    <dbReference type="NCBI Taxonomy" id="3562"/>
    <lineage>
        <taxon>Eukaryota</taxon>
        <taxon>Viridiplantae</taxon>
        <taxon>Streptophyta</taxon>
        <taxon>Embryophyta</taxon>
        <taxon>Tracheophyta</taxon>
        <taxon>Spermatophyta</taxon>
        <taxon>Magnoliopsida</taxon>
        <taxon>eudicotyledons</taxon>
        <taxon>Gunneridae</taxon>
        <taxon>Pentapetalae</taxon>
        <taxon>Caryophyllales</taxon>
        <taxon>Chenopodiaceae</taxon>
        <taxon>Chenopodioideae</taxon>
        <taxon>Anserineae</taxon>
        <taxon>Spinacia</taxon>
    </lineage>
</organism>
<dbReference type="AlphaFoldDB" id="A0A9R0KDA8"/>
<evidence type="ECO:0000256" key="4">
    <source>
        <dbReference type="ARBA" id="ARBA00022741"/>
    </source>
</evidence>
<keyword evidence="5" id="KW-0067">ATP-binding</keyword>
<dbReference type="InterPro" id="IPR011063">
    <property type="entry name" value="TilS/TtcA_N"/>
</dbReference>
<accession>A0A9R0KDA8</accession>
<dbReference type="KEGG" id="soe:110806131"/>
<evidence type="ECO:0000313" key="8">
    <source>
        <dbReference type="Proteomes" id="UP000813463"/>
    </source>
</evidence>
<dbReference type="PANTHER" id="PTHR43033:SF5">
    <property type="entry name" value="TRNA(ILE)-LYSIDINE SYNTHETASE"/>
    <property type="match status" value="1"/>
</dbReference>
<dbReference type="InterPro" id="IPR014729">
    <property type="entry name" value="Rossmann-like_a/b/a_fold"/>
</dbReference>
<comment type="catalytic activity">
    <reaction evidence="6">
        <text>cytidine(34) in tRNA(Ile2) + L-lysine + ATP = lysidine(34) in tRNA(Ile2) + AMP + diphosphate + H(+)</text>
        <dbReference type="Rhea" id="RHEA:43744"/>
        <dbReference type="Rhea" id="RHEA-COMP:10625"/>
        <dbReference type="Rhea" id="RHEA-COMP:10670"/>
        <dbReference type="ChEBI" id="CHEBI:15378"/>
        <dbReference type="ChEBI" id="CHEBI:30616"/>
        <dbReference type="ChEBI" id="CHEBI:32551"/>
        <dbReference type="ChEBI" id="CHEBI:33019"/>
        <dbReference type="ChEBI" id="CHEBI:82748"/>
        <dbReference type="ChEBI" id="CHEBI:83665"/>
        <dbReference type="ChEBI" id="CHEBI:456215"/>
        <dbReference type="EC" id="6.3.4.19"/>
    </reaction>
</comment>
<proteinExistence type="inferred from homology"/>
<dbReference type="HAMAP" id="MF_01161">
    <property type="entry name" value="tRNA_Ile_lys_synt"/>
    <property type="match status" value="1"/>
</dbReference>
<evidence type="ECO:0000256" key="2">
    <source>
        <dbReference type="ARBA" id="ARBA00022598"/>
    </source>
</evidence>
<dbReference type="InterPro" id="IPR012094">
    <property type="entry name" value="tRNA_Ile_lys_synt"/>
</dbReference>
<evidence type="ECO:0000313" key="9">
    <source>
        <dbReference type="RefSeq" id="XP_021867460.2"/>
    </source>
</evidence>
<feature type="domain" description="tRNA(Ile)-lysidine/2-thiocytidine synthase N-terminal" evidence="7">
    <location>
        <begin position="85"/>
        <end position="289"/>
    </location>
</feature>
<gene>
    <name evidence="9" type="primary">LOC110806131</name>
</gene>
<reference evidence="9" key="2">
    <citation type="submission" date="2025-08" db="UniProtKB">
        <authorList>
            <consortium name="RefSeq"/>
        </authorList>
    </citation>
    <scope>IDENTIFICATION</scope>
    <source>
        <tissue evidence="9">Leaf</tissue>
    </source>
</reference>